<dbReference type="RefSeq" id="WP_165140018.1">
    <property type="nucleotide sequence ID" value="NZ_JAALLT010000002.1"/>
</dbReference>
<name>A0A6M1T6X4_9BACT</name>
<keyword evidence="1" id="KW-0436">Ligase</keyword>
<proteinExistence type="predicted"/>
<reference evidence="1 2" key="1">
    <citation type="submission" date="2020-02" db="EMBL/GenBank/DDBJ databases">
        <title>Balneolaceae bacterium YR4-1, complete genome.</title>
        <authorList>
            <person name="Li Y."/>
            <person name="Wu S."/>
        </authorList>
    </citation>
    <scope>NUCLEOTIDE SEQUENCE [LARGE SCALE GENOMIC DNA]</scope>
    <source>
        <strain evidence="1 2">YR4-1</strain>
    </source>
</reference>
<evidence type="ECO:0000313" key="2">
    <source>
        <dbReference type="Proteomes" id="UP000473278"/>
    </source>
</evidence>
<dbReference type="GO" id="GO:0016874">
    <property type="term" value="F:ligase activity"/>
    <property type="evidence" value="ECO:0007669"/>
    <property type="project" value="UniProtKB-KW"/>
</dbReference>
<dbReference type="Proteomes" id="UP000473278">
    <property type="component" value="Unassembled WGS sequence"/>
</dbReference>
<dbReference type="InterPro" id="IPR022025">
    <property type="entry name" value="Amidoligase_2"/>
</dbReference>
<protein>
    <submittedName>
        <fullName evidence="1">Amidoligase</fullName>
    </submittedName>
</protein>
<comment type="caution">
    <text evidence="1">The sequence shown here is derived from an EMBL/GenBank/DDBJ whole genome shotgun (WGS) entry which is preliminary data.</text>
</comment>
<gene>
    <name evidence="1" type="ORF">G3570_05240</name>
</gene>
<keyword evidence="2" id="KW-1185">Reference proteome</keyword>
<sequence>MSINLPPRTENEEGEKRTVGFELEFAGLEITRTAEIIQEAYGGEIIEDNRYEYRIIDTELGEFRVELDARILQKMASKNFLENIGLDIDTGKFTDSLEDALDTMAKSVIPIEIVMPPVELNDMDRLEKLQVQLQKNKAEGTKTSIIHAFGMHLNIESPDLKAETLLAYLRSFMLLYPWLLEKLNIDITRRISPFVDSFPDAYVNKILEPDYKPDLETLIDDYLIFNDTRNRPLDMMPIFGLLDQERISKVLGGEKNNPRPTFHYRLPNSRIDEPDWKFSGEWNDWCEVEKLAADKDMLNKLSRLYLVRRSKTLVSFKKEWAETISILLDLEVTS</sequence>
<dbReference type="Pfam" id="PF12224">
    <property type="entry name" value="Amidoligase_2"/>
    <property type="match status" value="1"/>
</dbReference>
<dbReference type="AlphaFoldDB" id="A0A6M1T6X4"/>
<evidence type="ECO:0000313" key="1">
    <source>
        <dbReference type="EMBL" id="NGP76023.1"/>
    </source>
</evidence>
<organism evidence="1 2">
    <name type="scientific">Halalkalibaculum roseum</name>
    <dbReference type="NCBI Taxonomy" id="2709311"/>
    <lineage>
        <taxon>Bacteria</taxon>
        <taxon>Pseudomonadati</taxon>
        <taxon>Balneolota</taxon>
        <taxon>Balneolia</taxon>
        <taxon>Balneolales</taxon>
        <taxon>Balneolaceae</taxon>
        <taxon>Halalkalibaculum</taxon>
    </lineage>
</organism>
<dbReference type="EMBL" id="JAALLT010000002">
    <property type="protein sequence ID" value="NGP76023.1"/>
    <property type="molecule type" value="Genomic_DNA"/>
</dbReference>
<accession>A0A6M1T6X4</accession>